<dbReference type="OrthoDB" id="10034726at2759"/>
<evidence type="ECO:0000256" key="6">
    <source>
        <dbReference type="ARBA" id="ARBA00023136"/>
    </source>
</evidence>
<dbReference type="PANTHER" id="PTHR24248:SF125">
    <property type="entry name" value="DOPAMINE D2-LIKE RECEPTOR"/>
    <property type="match status" value="1"/>
</dbReference>
<keyword evidence="7" id="KW-1015">Disulfide bond</keyword>
<feature type="transmembrane region" description="Helical" evidence="10">
    <location>
        <begin position="105"/>
        <end position="126"/>
    </location>
</feature>
<keyword evidence="13" id="KW-1185">Reference proteome</keyword>
<evidence type="ECO:0000256" key="10">
    <source>
        <dbReference type="SAM" id="Phobius"/>
    </source>
</evidence>
<comment type="caution">
    <text evidence="12">The sequence shown here is derived from an EMBL/GenBank/DDBJ whole genome shotgun (WGS) entry which is preliminary data.</text>
</comment>
<dbReference type="Proteomes" id="UP000024635">
    <property type="component" value="Unassembled WGS sequence"/>
</dbReference>
<reference evidence="13" key="1">
    <citation type="journal article" date="2015" name="Nat. Genet.">
        <title>The genome and transcriptome of the zoonotic hookworm Ancylostoma ceylanicum identify infection-specific gene families.</title>
        <authorList>
            <person name="Schwarz E.M."/>
            <person name="Hu Y."/>
            <person name="Antoshechkin I."/>
            <person name="Miller M.M."/>
            <person name="Sternberg P.W."/>
            <person name="Aroian R.V."/>
        </authorList>
    </citation>
    <scope>NUCLEOTIDE SEQUENCE</scope>
    <source>
        <strain evidence="13">HY135</strain>
    </source>
</reference>
<dbReference type="Pfam" id="PF00001">
    <property type="entry name" value="7tm_1"/>
    <property type="match status" value="1"/>
</dbReference>
<gene>
    <name evidence="12" type="primary">Acey_s0046.g1313</name>
    <name evidence="12" type="synonym">Acey-dop-3</name>
    <name evidence="12" type="ORF">Y032_0046g1313</name>
</gene>
<keyword evidence="5" id="KW-0297">G-protein coupled receptor</keyword>
<sequence>MTVASPIAGIVSLVGQFIITSMEQRQTSCQPYIAIVTNGWKARPSRHLVKRATKQMRREHKATVTLAVVLAVFLFCWLPFFTLHLANSICLINTPEGGCMGMLPLFLATWLGYINSSLNPLIYTVFDQRFRTAFRAILCCSFVRR</sequence>
<keyword evidence="2" id="KW-1003">Cell membrane</keyword>
<dbReference type="GO" id="GO:0001591">
    <property type="term" value="F:dopamine neurotransmitter receptor activity, coupled via Gi/Go"/>
    <property type="evidence" value="ECO:0007669"/>
    <property type="project" value="TreeGrafter"/>
</dbReference>
<evidence type="ECO:0000313" key="12">
    <source>
        <dbReference type="EMBL" id="EYC12593.1"/>
    </source>
</evidence>
<dbReference type="InterPro" id="IPR000276">
    <property type="entry name" value="GPCR_Rhodpsn"/>
</dbReference>
<dbReference type="InterPro" id="IPR017452">
    <property type="entry name" value="GPCR_Rhodpsn_7TM"/>
</dbReference>
<keyword evidence="8" id="KW-0675">Receptor</keyword>
<dbReference type="PRINTS" id="PR00534">
    <property type="entry name" value="MCRFAMILY"/>
</dbReference>
<dbReference type="InterPro" id="IPR001671">
    <property type="entry name" value="Melcrt_ACTH_rcpt"/>
</dbReference>
<evidence type="ECO:0000256" key="2">
    <source>
        <dbReference type="ARBA" id="ARBA00022475"/>
    </source>
</evidence>
<evidence type="ECO:0000256" key="8">
    <source>
        <dbReference type="ARBA" id="ARBA00023170"/>
    </source>
</evidence>
<evidence type="ECO:0000256" key="7">
    <source>
        <dbReference type="ARBA" id="ARBA00023157"/>
    </source>
</evidence>
<keyword evidence="9" id="KW-0807">Transducer</keyword>
<accession>A0A016UDE0</accession>
<dbReference type="GO" id="GO:0045202">
    <property type="term" value="C:synapse"/>
    <property type="evidence" value="ECO:0007669"/>
    <property type="project" value="GOC"/>
</dbReference>
<feature type="transmembrane region" description="Helical" evidence="10">
    <location>
        <begin position="64"/>
        <end position="85"/>
    </location>
</feature>
<dbReference type="SUPFAM" id="SSF81321">
    <property type="entry name" value="Family A G protein-coupled receptor-like"/>
    <property type="match status" value="1"/>
</dbReference>
<proteinExistence type="predicted"/>
<dbReference type="PROSITE" id="PS50262">
    <property type="entry name" value="G_PROTEIN_RECEP_F1_2"/>
    <property type="match status" value="1"/>
</dbReference>
<evidence type="ECO:0000256" key="9">
    <source>
        <dbReference type="ARBA" id="ARBA00023224"/>
    </source>
</evidence>
<name>A0A016UDE0_9BILA</name>
<dbReference type="PANTHER" id="PTHR24248">
    <property type="entry name" value="ADRENERGIC RECEPTOR-RELATED G-PROTEIN COUPLED RECEPTOR"/>
    <property type="match status" value="1"/>
</dbReference>
<keyword evidence="4 10" id="KW-1133">Transmembrane helix</keyword>
<protein>
    <recommendedName>
        <fullName evidence="11">G-protein coupled receptors family 1 profile domain-containing protein</fullName>
    </recommendedName>
</protein>
<evidence type="ECO:0000256" key="1">
    <source>
        <dbReference type="ARBA" id="ARBA00004651"/>
    </source>
</evidence>
<keyword evidence="3 10" id="KW-0812">Transmembrane</keyword>
<dbReference type="EMBL" id="JARK01001382">
    <property type="protein sequence ID" value="EYC12593.1"/>
    <property type="molecule type" value="Genomic_DNA"/>
</dbReference>
<dbReference type="AlphaFoldDB" id="A0A016UDE0"/>
<comment type="subcellular location">
    <subcellularLocation>
        <location evidence="1">Cell membrane</location>
        <topology evidence="1">Multi-pass membrane protein</topology>
    </subcellularLocation>
</comment>
<feature type="domain" description="G-protein coupled receptors family 1 profile" evidence="11">
    <location>
        <begin position="1"/>
        <end position="123"/>
    </location>
</feature>
<evidence type="ECO:0000259" key="11">
    <source>
        <dbReference type="PROSITE" id="PS50262"/>
    </source>
</evidence>
<dbReference type="GO" id="GO:0004977">
    <property type="term" value="F:melanocortin receptor activity"/>
    <property type="evidence" value="ECO:0007669"/>
    <property type="project" value="InterPro"/>
</dbReference>
<dbReference type="Gene3D" id="1.20.1070.10">
    <property type="entry name" value="Rhodopsin 7-helix transmembrane proteins"/>
    <property type="match status" value="1"/>
</dbReference>
<evidence type="ECO:0000256" key="4">
    <source>
        <dbReference type="ARBA" id="ARBA00022989"/>
    </source>
</evidence>
<evidence type="ECO:0000256" key="3">
    <source>
        <dbReference type="ARBA" id="ARBA00022692"/>
    </source>
</evidence>
<dbReference type="GO" id="GO:0005886">
    <property type="term" value="C:plasma membrane"/>
    <property type="evidence" value="ECO:0007669"/>
    <property type="project" value="UniProtKB-SubCell"/>
</dbReference>
<evidence type="ECO:0000256" key="5">
    <source>
        <dbReference type="ARBA" id="ARBA00023040"/>
    </source>
</evidence>
<dbReference type="PRINTS" id="PR00237">
    <property type="entry name" value="GPCRRHODOPSN"/>
</dbReference>
<keyword evidence="6 10" id="KW-0472">Membrane</keyword>
<organism evidence="12 13">
    <name type="scientific">Ancylostoma ceylanicum</name>
    <dbReference type="NCBI Taxonomy" id="53326"/>
    <lineage>
        <taxon>Eukaryota</taxon>
        <taxon>Metazoa</taxon>
        <taxon>Ecdysozoa</taxon>
        <taxon>Nematoda</taxon>
        <taxon>Chromadorea</taxon>
        <taxon>Rhabditida</taxon>
        <taxon>Rhabditina</taxon>
        <taxon>Rhabditomorpha</taxon>
        <taxon>Strongyloidea</taxon>
        <taxon>Ancylostomatidae</taxon>
        <taxon>Ancylostomatinae</taxon>
        <taxon>Ancylostoma</taxon>
    </lineage>
</organism>
<evidence type="ECO:0000313" key="13">
    <source>
        <dbReference type="Proteomes" id="UP000024635"/>
    </source>
</evidence>